<evidence type="ECO:0000313" key="9">
    <source>
        <dbReference type="EMBL" id="MCC8431952.1"/>
    </source>
</evidence>
<feature type="domain" description="Mce/MlaD" evidence="8">
    <location>
        <begin position="32"/>
        <end position="122"/>
    </location>
</feature>
<evidence type="ECO:0000256" key="2">
    <source>
        <dbReference type="ARBA" id="ARBA00022475"/>
    </source>
</evidence>
<keyword evidence="2" id="KW-1003">Cell membrane</keyword>
<sequence>MRHRRRIPLVWIVPILTALIAAWLAWDTFSKRGPTITVAFDTAAGLTAGQSQLKYRNVVMGTVKSITVPPDLSKVLVTIETVKEAEPLLTDKTIFWVVKPQLFAGNISGLETILSGSYIGMRPSTDKGTPTRSFVGQEDPPILQASVKGTTFRLDTNRLGSISLGAPVFFRDIEVGTVLGWDLHDLASRVAIHAFVRAPFDRYVRDDSNFWNASGLSVSLGSNGINIQMESLRAVLLGGIAFDTAHDSTAPISKADHRFKLYANIEEAKSAGFGQQIKLISYFPGSVAGVTEGADVTFHGLKIGEVTRVGLVYDPKQDRVVAPIHYRVEAGRISNLAKAQGLEPINIAEEMIHRGLRATLQAPSLISNSKIISLQVVPDAARGELEKVGDHYLIPAAEIGGFDSITASASELLSKINRIDFDKIGNSLLGAATGIEQTVNGPQVKATLAALEKAMLDVQDIARKLDVEGTPALKRLPDIALQLQEAVTKANRLIGSVDKGYGDTSKFHRDLDRLLPQVTDAARSIRALADLLSRHPEALIKGRTNTGKE</sequence>
<dbReference type="EMBL" id="JAJISD010000012">
    <property type="protein sequence ID" value="MCC8431952.1"/>
    <property type="molecule type" value="Genomic_DNA"/>
</dbReference>
<feature type="transmembrane region" description="Helical" evidence="7">
    <location>
        <begin position="7"/>
        <end position="26"/>
    </location>
</feature>
<reference evidence="9 10" key="1">
    <citation type="submission" date="2021-11" db="EMBL/GenBank/DDBJ databases">
        <authorList>
            <person name="Lee D.-H."/>
            <person name="Kim S.-B."/>
        </authorList>
    </citation>
    <scope>NUCLEOTIDE SEQUENCE [LARGE SCALE GENOMIC DNA]</scope>
    <source>
        <strain evidence="9 10">KCTC 52223</strain>
    </source>
</reference>
<keyword evidence="10" id="KW-1185">Reference proteome</keyword>
<evidence type="ECO:0000313" key="10">
    <source>
        <dbReference type="Proteomes" id="UP001198862"/>
    </source>
</evidence>
<dbReference type="Pfam" id="PF02470">
    <property type="entry name" value="MlaD"/>
    <property type="match status" value="3"/>
</dbReference>
<evidence type="ECO:0000256" key="4">
    <source>
        <dbReference type="ARBA" id="ARBA00022692"/>
    </source>
</evidence>
<dbReference type="InterPro" id="IPR051800">
    <property type="entry name" value="PqiA-PqiB_transport"/>
</dbReference>
<comment type="subcellular location">
    <subcellularLocation>
        <location evidence="1">Cell inner membrane</location>
    </subcellularLocation>
</comment>
<evidence type="ECO:0000256" key="3">
    <source>
        <dbReference type="ARBA" id="ARBA00022519"/>
    </source>
</evidence>
<evidence type="ECO:0000256" key="6">
    <source>
        <dbReference type="ARBA" id="ARBA00023136"/>
    </source>
</evidence>
<dbReference type="Proteomes" id="UP001198862">
    <property type="component" value="Unassembled WGS sequence"/>
</dbReference>
<evidence type="ECO:0000256" key="7">
    <source>
        <dbReference type="SAM" id="Phobius"/>
    </source>
</evidence>
<gene>
    <name evidence="9" type="ORF">LJ725_23505</name>
</gene>
<organism evidence="9 10">
    <name type="scientific">Reyranella aquatilis</name>
    <dbReference type="NCBI Taxonomy" id="2035356"/>
    <lineage>
        <taxon>Bacteria</taxon>
        <taxon>Pseudomonadati</taxon>
        <taxon>Pseudomonadota</taxon>
        <taxon>Alphaproteobacteria</taxon>
        <taxon>Hyphomicrobiales</taxon>
        <taxon>Reyranellaceae</taxon>
        <taxon>Reyranella</taxon>
    </lineage>
</organism>
<evidence type="ECO:0000256" key="1">
    <source>
        <dbReference type="ARBA" id="ARBA00004533"/>
    </source>
</evidence>
<evidence type="ECO:0000256" key="5">
    <source>
        <dbReference type="ARBA" id="ARBA00022989"/>
    </source>
</evidence>
<feature type="domain" description="Mce/MlaD" evidence="8">
    <location>
        <begin position="286"/>
        <end position="375"/>
    </location>
</feature>
<protein>
    <submittedName>
        <fullName evidence="9">MlaD family protein</fullName>
    </submittedName>
</protein>
<keyword evidence="5 7" id="KW-1133">Transmembrane helix</keyword>
<feature type="domain" description="Mce/MlaD" evidence="8">
    <location>
        <begin position="149"/>
        <end position="209"/>
    </location>
</feature>
<comment type="caution">
    <text evidence="9">The sequence shown here is derived from an EMBL/GenBank/DDBJ whole genome shotgun (WGS) entry which is preliminary data.</text>
</comment>
<accession>A0ABS8L1X4</accession>
<proteinExistence type="predicted"/>
<evidence type="ECO:0000259" key="8">
    <source>
        <dbReference type="Pfam" id="PF02470"/>
    </source>
</evidence>
<dbReference type="PANTHER" id="PTHR30462:SF0">
    <property type="entry name" value="INTERMEMBRANE TRANSPORT PROTEIN YEBT"/>
    <property type="match status" value="1"/>
</dbReference>
<keyword evidence="6 7" id="KW-0472">Membrane</keyword>
<keyword evidence="3" id="KW-0997">Cell inner membrane</keyword>
<name>A0ABS8L1X4_9HYPH</name>
<dbReference type="InterPro" id="IPR003399">
    <property type="entry name" value="Mce/MlaD"/>
</dbReference>
<keyword evidence="4 7" id="KW-0812">Transmembrane</keyword>
<dbReference type="RefSeq" id="WP_230553372.1">
    <property type="nucleotide sequence ID" value="NZ_JAJISD010000012.1"/>
</dbReference>
<dbReference type="PANTHER" id="PTHR30462">
    <property type="entry name" value="INTERMEMBRANE TRANSPORT PROTEIN PQIB-RELATED"/>
    <property type="match status" value="1"/>
</dbReference>